<name>A0ABZ1MUP1_STREF</name>
<keyword evidence="3" id="KW-1185">Reference proteome</keyword>
<evidence type="ECO:0000313" key="2">
    <source>
        <dbReference type="EMBL" id="WTW30804.1"/>
    </source>
</evidence>
<organism evidence="2 3">
    <name type="scientific">Streptomyces purpurascens</name>
    <dbReference type="NCBI Taxonomy" id="1924"/>
    <lineage>
        <taxon>Bacteria</taxon>
        <taxon>Bacillati</taxon>
        <taxon>Actinomycetota</taxon>
        <taxon>Actinomycetes</taxon>
        <taxon>Kitasatosporales</taxon>
        <taxon>Streptomycetaceae</taxon>
        <taxon>Streptomyces</taxon>
    </lineage>
</organism>
<feature type="transmembrane region" description="Helical" evidence="1">
    <location>
        <begin position="6"/>
        <end position="28"/>
    </location>
</feature>
<gene>
    <name evidence="2" type="ORF">OHU35_34035</name>
</gene>
<reference evidence="2 3" key="1">
    <citation type="submission" date="2022-10" db="EMBL/GenBank/DDBJ databases">
        <title>The complete genomes of actinobacterial strains from the NBC collection.</title>
        <authorList>
            <person name="Joergensen T.S."/>
            <person name="Alvarez Arevalo M."/>
            <person name="Sterndorff E.B."/>
            <person name="Faurdal D."/>
            <person name="Vuksanovic O."/>
            <person name="Mourched A.-S."/>
            <person name="Charusanti P."/>
            <person name="Shaw S."/>
            <person name="Blin K."/>
            <person name="Weber T."/>
        </authorList>
    </citation>
    <scope>NUCLEOTIDE SEQUENCE [LARGE SCALE GENOMIC DNA]</scope>
    <source>
        <strain evidence="2 3">NBC_00017</strain>
    </source>
</reference>
<accession>A0ABZ1MUP1</accession>
<dbReference type="RefSeq" id="WP_189721379.1">
    <property type="nucleotide sequence ID" value="NZ_BMUK01000001.1"/>
</dbReference>
<dbReference type="EMBL" id="CP108341">
    <property type="protein sequence ID" value="WTW30804.1"/>
    <property type="molecule type" value="Genomic_DNA"/>
</dbReference>
<proteinExistence type="predicted"/>
<keyword evidence="1" id="KW-0472">Membrane</keyword>
<dbReference type="Proteomes" id="UP001621512">
    <property type="component" value="Chromosome"/>
</dbReference>
<evidence type="ECO:0000313" key="3">
    <source>
        <dbReference type="Proteomes" id="UP001621512"/>
    </source>
</evidence>
<evidence type="ECO:0000256" key="1">
    <source>
        <dbReference type="SAM" id="Phobius"/>
    </source>
</evidence>
<sequence>MQRGFLVGAVGGVTAMAAVGGLVTWLLASKDVQHTTIDTIPRKFHVKADGHLAVERTILEARIDGWYGGRPRDTAGHLAVRALTPTREHTAS</sequence>
<keyword evidence="1" id="KW-1133">Transmembrane helix</keyword>
<keyword evidence="1" id="KW-0812">Transmembrane</keyword>
<protein>
    <submittedName>
        <fullName evidence="2">Uncharacterized protein</fullName>
    </submittedName>
</protein>